<gene>
    <name evidence="1" type="ORF">SAMN05661010_00299</name>
</gene>
<evidence type="ECO:0000313" key="2">
    <source>
        <dbReference type="Proteomes" id="UP000198654"/>
    </source>
</evidence>
<reference evidence="1 2" key="1">
    <citation type="submission" date="2016-10" db="EMBL/GenBank/DDBJ databases">
        <authorList>
            <person name="de Groot N.N."/>
        </authorList>
    </citation>
    <scope>NUCLEOTIDE SEQUENCE [LARGE SCALE GENOMIC DNA]</scope>
    <source>
        <strain evidence="1 2">DSM 14789</strain>
    </source>
</reference>
<organism evidence="1 2">
    <name type="scientific">Modicisalibacter muralis</name>
    <dbReference type="NCBI Taxonomy" id="119000"/>
    <lineage>
        <taxon>Bacteria</taxon>
        <taxon>Pseudomonadati</taxon>
        <taxon>Pseudomonadota</taxon>
        <taxon>Gammaproteobacteria</taxon>
        <taxon>Oceanospirillales</taxon>
        <taxon>Halomonadaceae</taxon>
        <taxon>Modicisalibacter</taxon>
    </lineage>
</organism>
<dbReference type="EMBL" id="FNGI01000001">
    <property type="protein sequence ID" value="SDK85025.1"/>
    <property type="molecule type" value="Genomic_DNA"/>
</dbReference>
<dbReference type="STRING" id="119000.SAMN05661010_00299"/>
<proteinExistence type="predicted"/>
<dbReference type="Proteomes" id="UP000198654">
    <property type="component" value="Unassembled WGS sequence"/>
</dbReference>
<dbReference type="AlphaFoldDB" id="A0A1G9F9I7"/>
<keyword evidence="2" id="KW-1185">Reference proteome</keyword>
<evidence type="ECO:0000313" key="1">
    <source>
        <dbReference type="EMBL" id="SDK85025.1"/>
    </source>
</evidence>
<name>A0A1G9F9I7_9GAMM</name>
<accession>A0A1G9F9I7</accession>
<sequence length="121" mass="13552">MTCVMSSAPPCAMPPAEARASRRRARSWWLAGLLVGCLLPAALVQAEALRLAERLTQICLMAPEAIRAESRRVARRKVWRCLPRRRSRLRPRTRAHCRPASGAPCADHDVLNRRGPPPWLA</sequence>
<protein>
    <submittedName>
        <fullName evidence="1">Uncharacterized protein</fullName>
    </submittedName>
</protein>